<feature type="compositionally biased region" description="Basic and acidic residues" evidence="1">
    <location>
        <begin position="258"/>
        <end position="273"/>
    </location>
</feature>
<dbReference type="AlphaFoldDB" id="A0A3D9T1N1"/>
<feature type="region of interest" description="Disordered" evidence="1">
    <location>
        <begin position="220"/>
        <end position="390"/>
    </location>
</feature>
<proteinExistence type="predicted"/>
<dbReference type="Proteomes" id="UP000256661">
    <property type="component" value="Unassembled WGS sequence"/>
</dbReference>
<evidence type="ECO:0000256" key="1">
    <source>
        <dbReference type="SAM" id="MobiDB-lite"/>
    </source>
</evidence>
<feature type="compositionally biased region" description="Pro residues" evidence="1">
    <location>
        <begin position="292"/>
        <end position="325"/>
    </location>
</feature>
<evidence type="ECO:0000313" key="2">
    <source>
        <dbReference type="EMBL" id="REF00234.1"/>
    </source>
</evidence>
<accession>A0A3D9T1N1</accession>
<feature type="compositionally biased region" description="Pro residues" evidence="1">
    <location>
        <begin position="247"/>
        <end position="257"/>
    </location>
</feature>
<sequence>MPRNGDRVPTDPTARTQANNGGIVHDITGVTPAHRRHADQHHEQAAARDDENMTAYMQGLDARLTNVSGVFVQALMSGGWTDVNITIQNTVVTVTFADGYERVTSSEVPDLWHACVKAYTAADRAHAAHAIGSLPAPIQRMERIAPDGGPITLRSAPQRRRWTAYRGPAGAAPAIGFFGDATTRFGEAAGRLAALGGHTANGIASVSTAAVIALGVGAGTSGQLQPQPAAEPAAVAPSAPGSHTEPPAAPPSQPPGPRPDRERDGGHGHRPDRPPIAPSPTPVPPDSTSGPEPIPTPTPTPEVTPSALPSPTPAPESPAPDPTAEPSPSTYAGPPSPAPTASAEPRPSADSTDDAGGGSDGDVSEPPADHPPEEPSPEPSPVARAPEDPV</sequence>
<keyword evidence="3" id="KW-1185">Reference proteome</keyword>
<reference evidence="2 3" key="1">
    <citation type="submission" date="2018-08" db="EMBL/GenBank/DDBJ databases">
        <title>Sequencing the genomes of 1000 actinobacteria strains.</title>
        <authorList>
            <person name="Klenk H.-P."/>
        </authorList>
    </citation>
    <scope>NUCLEOTIDE SEQUENCE [LARGE SCALE GENOMIC DNA]</scope>
    <source>
        <strain evidence="2 3">DSM 43927</strain>
    </source>
</reference>
<organism evidence="2 3">
    <name type="scientific">Thermomonospora umbrina</name>
    <dbReference type="NCBI Taxonomy" id="111806"/>
    <lineage>
        <taxon>Bacteria</taxon>
        <taxon>Bacillati</taxon>
        <taxon>Actinomycetota</taxon>
        <taxon>Actinomycetes</taxon>
        <taxon>Streptosporangiales</taxon>
        <taxon>Thermomonosporaceae</taxon>
        <taxon>Thermomonospora</taxon>
    </lineage>
</organism>
<feature type="compositionally biased region" description="Pro residues" evidence="1">
    <location>
        <begin position="274"/>
        <end position="285"/>
    </location>
</feature>
<dbReference type="EMBL" id="QTTT01000001">
    <property type="protein sequence ID" value="REF00234.1"/>
    <property type="molecule type" value="Genomic_DNA"/>
</dbReference>
<feature type="compositionally biased region" description="Low complexity" evidence="1">
    <location>
        <begin position="326"/>
        <end position="350"/>
    </location>
</feature>
<feature type="region of interest" description="Disordered" evidence="1">
    <location>
        <begin position="1"/>
        <end position="23"/>
    </location>
</feature>
<feature type="compositionally biased region" description="Low complexity" evidence="1">
    <location>
        <begin position="226"/>
        <end position="240"/>
    </location>
</feature>
<evidence type="ECO:0000313" key="3">
    <source>
        <dbReference type="Proteomes" id="UP000256661"/>
    </source>
</evidence>
<gene>
    <name evidence="2" type="ORF">DFJ69_5762</name>
</gene>
<protein>
    <submittedName>
        <fullName evidence="2">Uncharacterized protein</fullName>
    </submittedName>
</protein>
<comment type="caution">
    <text evidence="2">The sequence shown here is derived from an EMBL/GenBank/DDBJ whole genome shotgun (WGS) entry which is preliminary data.</text>
</comment>
<name>A0A3D9T1N1_9ACTN</name>